<dbReference type="Proteomes" id="UP000224460">
    <property type="component" value="Unassembled WGS sequence"/>
</dbReference>
<evidence type="ECO:0000313" key="1">
    <source>
        <dbReference type="EMBL" id="PHV70772.1"/>
    </source>
</evidence>
<keyword evidence="2" id="KW-1185">Reference proteome</keyword>
<gene>
    <name evidence="1" type="ORF">CS063_08365</name>
</gene>
<comment type="caution">
    <text evidence="1">The sequence shown here is derived from an EMBL/GenBank/DDBJ whole genome shotgun (WGS) entry which is preliminary data.</text>
</comment>
<proteinExistence type="predicted"/>
<evidence type="ECO:0000313" key="2">
    <source>
        <dbReference type="Proteomes" id="UP000224460"/>
    </source>
</evidence>
<dbReference type="EMBL" id="PEDL01000007">
    <property type="protein sequence ID" value="PHV70772.1"/>
    <property type="molecule type" value="Genomic_DNA"/>
</dbReference>
<sequence length="253" mass="28540">MLGVYFSGTGNTRHCVQYFAEAMDTESRCISIEDANVLTEIQKNDWIILGYPIYFSNLPKIMRDFILQNQSAFQGKKVFIIATMGLFSGDGSGYSARLLTRCGAEIIGGLHLKMPDCIGDEKQLKKTIQQNKAIVKQAQLKIEKSVNTLKKGQPTKEGIGFFYHMAGLFGQRLWFYNKTKNYSNKLKIDIQKCIGCGSCVQLCPMKNLAILNQKAEQKGRCTMCYRCISNCPKQAITLLGKTLHEQCKIENYL</sequence>
<protein>
    <submittedName>
        <fullName evidence="1">Iron-sulfur protein</fullName>
    </submittedName>
</protein>
<reference evidence="1" key="1">
    <citation type="submission" date="2017-10" db="EMBL/GenBank/DDBJ databases">
        <title>Genome sequence of cellulolytic Lachnospiraceae bacterium XHS1971 isolated from hotspring sediment.</title>
        <authorList>
            <person name="Vasudevan G."/>
            <person name="Joshi A.J."/>
            <person name="Hivarkar S."/>
            <person name="Lanjekar V.B."/>
            <person name="Dhakephalkar P.K."/>
            <person name="Dagar S."/>
        </authorList>
    </citation>
    <scope>NUCLEOTIDE SEQUENCE</scope>
    <source>
        <strain evidence="1">XHS1971</strain>
    </source>
</reference>
<organism evidence="1 2">
    <name type="scientific">Sporanaerobium hydrogeniformans</name>
    <dbReference type="NCBI Taxonomy" id="3072179"/>
    <lineage>
        <taxon>Bacteria</taxon>
        <taxon>Bacillati</taxon>
        <taxon>Bacillota</taxon>
        <taxon>Clostridia</taxon>
        <taxon>Lachnospirales</taxon>
        <taxon>Lachnospiraceae</taxon>
        <taxon>Sporanaerobium</taxon>
    </lineage>
</organism>
<accession>A0AC61DDU3</accession>
<name>A0AC61DDU3_9FIRM</name>